<comment type="similarity">
    <text evidence="1 2">Belongs to the outer membrane factor (OMF) (TC 1.B.17) family.</text>
</comment>
<dbReference type="InterPro" id="IPR003423">
    <property type="entry name" value="OMP_efflux"/>
</dbReference>
<evidence type="ECO:0000313" key="5">
    <source>
        <dbReference type="Proteomes" id="UP000494363"/>
    </source>
</evidence>
<evidence type="ECO:0000256" key="3">
    <source>
        <dbReference type="SAM" id="MobiDB-lite"/>
    </source>
</evidence>
<dbReference type="Pfam" id="PF02321">
    <property type="entry name" value="OEP"/>
    <property type="match status" value="2"/>
</dbReference>
<keyword evidence="2" id="KW-0472">Membrane</keyword>
<dbReference type="Gene3D" id="2.20.200.10">
    <property type="entry name" value="Outer membrane efflux proteins (OEP)"/>
    <property type="match status" value="1"/>
</dbReference>
<comment type="subcellular location">
    <subcellularLocation>
        <location evidence="2">Cell membrane</location>
        <topology evidence="2">Lipid-anchor</topology>
    </subcellularLocation>
</comment>
<dbReference type="Proteomes" id="UP000494363">
    <property type="component" value="Unassembled WGS sequence"/>
</dbReference>
<organism evidence="4 5">
    <name type="scientific">Paraburkholderia humisilvae</name>
    <dbReference type="NCBI Taxonomy" id="627669"/>
    <lineage>
        <taxon>Bacteria</taxon>
        <taxon>Pseudomonadati</taxon>
        <taxon>Pseudomonadota</taxon>
        <taxon>Betaproteobacteria</taxon>
        <taxon>Burkholderiales</taxon>
        <taxon>Burkholderiaceae</taxon>
        <taxon>Paraburkholderia</taxon>
    </lineage>
</organism>
<keyword evidence="2" id="KW-1134">Transmembrane beta strand</keyword>
<gene>
    <name evidence="4" type="primary">oprM_15</name>
    <name evidence="4" type="ORF">LMG29542_05415</name>
</gene>
<dbReference type="GO" id="GO:0005886">
    <property type="term" value="C:plasma membrane"/>
    <property type="evidence" value="ECO:0007669"/>
    <property type="project" value="UniProtKB-SubCell"/>
</dbReference>
<accession>A0A6J5ENR9</accession>
<dbReference type="InterPro" id="IPR010131">
    <property type="entry name" value="MdtP/NodT-like"/>
</dbReference>
<dbReference type="NCBIfam" id="TIGR01845">
    <property type="entry name" value="outer_NodT"/>
    <property type="match status" value="1"/>
</dbReference>
<protein>
    <submittedName>
        <fullName evidence="4">Outer membrane protein OprM</fullName>
    </submittedName>
</protein>
<dbReference type="SUPFAM" id="SSF56954">
    <property type="entry name" value="Outer membrane efflux proteins (OEP)"/>
    <property type="match status" value="1"/>
</dbReference>
<keyword evidence="2" id="KW-0812">Transmembrane</keyword>
<dbReference type="AlphaFoldDB" id="A0A6J5ENR9"/>
<dbReference type="Gene3D" id="1.20.1600.10">
    <property type="entry name" value="Outer membrane efflux proteins (OEP)"/>
    <property type="match status" value="1"/>
</dbReference>
<feature type="region of interest" description="Disordered" evidence="3">
    <location>
        <begin position="88"/>
        <end position="112"/>
    </location>
</feature>
<dbReference type="PANTHER" id="PTHR30203:SF33">
    <property type="entry name" value="BLR4455 PROTEIN"/>
    <property type="match status" value="1"/>
</dbReference>
<proteinExistence type="inferred from homology"/>
<reference evidence="4 5" key="1">
    <citation type="submission" date="2020-04" db="EMBL/GenBank/DDBJ databases">
        <authorList>
            <person name="De Canck E."/>
        </authorList>
    </citation>
    <scope>NUCLEOTIDE SEQUENCE [LARGE SCALE GENOMIC DNA]</scope>
    <source>
        <strain evidence="4 5">LMG 29542</strain>
    </source>
</reference>
<keyword evidence="2" id="KW-0449">Lipoprotein</keyword>
<dbReference type="GO" id="GO:0015562">
    <property type="term" value="F:efflux transmembrane transporter activity"/>
    <property type="evidence" value="ECO:0007669"/>
    <property type="project" value="InterPro"/>
</dbReference>
<evidence type="ECO:0000256" key="2">
    <source>
        <dbReference type="RuleBase" id="RU362097"/>
    </source>
</evidence>
<sequence length="550" mass="59284">MRQFGMPPGVLHPEKTRVYVSCIEYRHPCVCPHKARAKYGGLMTKDNNPLCLPSGRLCAALCSAAPVVLPALLLAGCMVGPDYRTPAPPPTDSYTTAPLPDQTASAPGASGVPQHFASGEDIPAAWWTLFHCEPLDALIRQALANSPNIASARAALRQSRENLSAQFGGTLLPHVDAQLNATREKFNGITFGEPQFTEDLNLYNSSVSVSYALDLWGGARRGVEAARSQVDYQRYQLQAAWLALTANIVTAAVKEASLRAQIEATEEIAKEEDAQLTTLKKQFELGGIGRTDVLTQQTLLAQTRATLPPLRQQLDQVRHQLAVLSGSPPSDPSVPEFRLDMFSLPQTLPVSVPSALVRQRPDILSADATLHQASAQVGVATANMYPQITLSASYGTQSLTPAELFRAESVVWSVGAGVLQPLFRGGQLLSQKRAAVAAYEEADAQYRQTVLLAFQNVADSLRALDHDASGLRAQTEAWQSASDALDMARGQYKLGGISYLSLLVTQRQYQQTVVDLAQAQAARYADTAALFQALGGGWWNDPVPETAAVQ</sequence>
<dbReference type="EMBL" id="CADIKH010000030">
    <property type="protein sequence ID" value="CAB3766655.1"/>
    <property type="molecule type" value="Genomic_DNA"/>
</dbReference>
<evidence type="ECO:0000256" key="1">
    <source>
        <dbReference type="ARBA" id="ARBA00007613"/>
    </source>
</evidence>
<keyword evidence="2" id="KW-0564">Palmitate</keyword>
<dbReference type="PANTHER" id="PTHR30203">
    <property type="entry name" value="OUTER MEMBRANE CATION EFFLUX PROTEIN"/>
    <property type="match status" value="1"/>
</dbReference>
<name>A0A6J5ENR9_9BURK</name>
<evidence type="ECO:0000313" key="4">
    <source>
        <dbReference type="EMBL" id="CAB3766655.1"/>
    </source>
</evidence>
<keyword evidence="5" id="KW-1185">Reference proteome</keyword>